<sequence length="72" mass="8403">MKIKTEEEFHAFRGEMEKLIAKGTVLGDMELLDKEDKARYVALSQAINKWEFTSGKFMPHKKNLCFIFAFSK</sequence>
<comment type="caution">
    <text evidence="1">The sequence shown here is derived from an EMBL/GenBank/DDBJ whole genome shotgun (WGS) entry which is preliminary data.</text>
</comment>
<evidence type="ECO:0000313" key="1">
    <source>
        <dbReference type="EMBL" id="GKH14703.1"/>
    </source>
</evidence>
<organism evidence="1 2">
    <name type="scientific">Bacteroides uniformis</name>
    <dbReference type="NCBI Taxonomy" id="820"/>
    <lineage>
        <taxon>Bacteria</taxon>
        <taxon>Pseudomonadati</taxon>
        <taxon>Bacteroidota</taxon>
        <taxon>Bacteroidia</taxon>
        <taxon>Bacteroidales</taxon>
        <taxon>Bacteroidaceae</taxon>
        <taxon>Bacteroides</taxon>
    </lineage>
</organism>
<accession>A0AA37JU80</accession>
<gene>
    <name evidence="1" type="ORF">CE91St12_29130</name>
</gene>
<dbReference type="RefSeq" id="WP_244074738.1">
    <property type="nucleotide sequence ID" value="NZ_BQNL01000001.1"/>
</dbReference>
<evidence type="ECO:0000313" key="2">
    <source>
        <dbReference type="Proteomes" id="UP001055048"/>
    </source>
</evidence>
<dbReference type="Proteomes" id="UP001055048">
    <property type="component" value="Unassembled WGS sequence"/>
</dbReference>
<reference evidence="1" key="1">
    <citation type="submission" date="2022-01" db="EMBL/GenBank/DDBJ databases">
        <title>Novel bile acid biosynthetic pathways are enriched in the microbiome of centenarians.</title>
        <authorList>
            <person name="Sato Y."/>
            <person name="Atarashi K."/>
            <person name="Plichta R.D."/>
            <person name="Arai Y."/>
            <person name="Sasajima S."/>
            <person name="Kearney M.S."/>
            <person name="Suda W."/>
            <person name="Takeshita K."/>
            <person name="Sasaki T."/>
            <person name="Okamoto S."/>
            <person name="Skelly N.A."/>
            <person name="Okamura Y."/>
            <person name="Vlamakis H."/>
            <person name="Li Y."/>
            <person name="Tanoue T."/>
            <person name="Takei H."/>
            <person name="Nittono H."/>
            <person name="Narushima S."/>
            <person name="Irie J."/>
            <person name="Itoh H."/>
            <person name="Moriya K."/>
            <person name="Sugiura Y."/>
            <person name="Suematsu M."/>
            <person name="Moritoki N."/>
            <person name="Shibata S."/>
            <person name="Littman R.D."/>
            <person name="Fischbach A.M."/>
            <person name="Uwamino Y."/>
            <person name="Inoue T."/>
            <person name="Honda A."/>
            <person name="Hattori M."/>
            <person name="Murai T."/>
            <person name="Xavier J.R."/>
            <person name="Hirose N."/>
            <person name="Honda K."/>
        </authorList>
    </citation>
    <scope>NUCLEOTIDE SEQUENCE</scope>
    <source>
        <strain evidence="1">CE91-St12</strain>
    </source>
</reference>
<proteinExistence type="predicted"/>
<protein>
    <submittedName>
        <fullName evidence="1">Uncharacterized protein</fullName>
    </submittedName>
</protein>
<name>A0AA37JU80_BACUN</name>
<dbReference type="EMBL" id="BQNL01000001">
    <property type="protein sequence ID" value="GKH14703.1"/>
    <property type="molecule type" value="Genomic_DNA"/>
</dbReference>
<dbReference type="AlphaFoldDB" id="A0AA37JU80"/>